<evidence type="ECO:0000256" key="1">
    <source>
        <dbReference type="SAM" id="MobiDB-lite"/>
    </source>
</evidence>
<evidence type="ECO:0000313" key="3">
    <source>
        <dbReference type="EMBL" id="RAI03134.1"/>
    </source>
</evidence>
<dbReference type="Proteomes" id="UP000249590">
    <property type="component" value="Unassembled WGS sequence"/>
</dbReference>
<dbReference type="PANTHER" id="PTHR41795">
    <property type="entry name" value="EXOPOLYSACCHARIDE SYNTHESIS PROTEIN"/>
    <property type="match status" value="1"/>
</dbReference>
<evidence type="ECO:0000313" key="4">
    <source>
        <dbReference type="Proteomes" id="UP000249590"/>
    </source>
</evidence>
<feature type="transmembrane region" description="Helical" evidence="2">
    <location>
        <begin position="186"/>
        <end position="219"/>
    </location>
</feature>
<evidence type="ECO:0000256" key="2">
    <source>
        <dbReference type="SAM" id="Phobius"/>
    </source>
</evidence>
<name>A0A8B2NZL7_9HYPH</name>
<feature type="transmembrane region" description="Helical" evidence="2">
    <location>
        <begin position="55"/>
        <end position="75"/>
    </location>
</feature>
<dbReference type="OrthoDB" id="7949130at2"/>
<keyword evidence="4" id="KW-1185">Reference proteome</keyword>
<dbReference type="Pfam" id="PF06055">
    <property type="entry name" value="ExoD"/>
    <property type="match status" value="1"/>
</dbReference>
<dbReference type="PIRSF" id="PIRSF033239">
    <property type="entry name" value="ExoD"/>
    <property type="match status" value="1"/>
</dbReference>
<organism evidence="3 4">
    <name type="scientific">Acuticoccus sediminis</name>
    <dbReference type="NCBI Taxonomy" id="2184697"/>
    <lineage>
        <taxon>Bacteria</taxon>
        <taxon>Pseudomonadati</taxon>
        <taxon>Pseudomonadota</taxon>
        <taxon>Alphaproteobacteria</taxon>
        <taxon>Hyphomicrobiales</taxon>
        <taxon>Amorphaceae</taxon>
        <taxon>Acuticoccus</taxon>
    </lineage>
</organism>
<protein>
    <submittedName>
        <fullName evidence="3">Exopolysaccharide biosynthesis protein exod</fullName>
    </submittedName>
</protein>
<dbReference type="EMBL" id="QHHQ01000001">
    <property type="protein sequence ID" value="RAI03134.1"/>
    <property type="molecule type" value="Genomic_DNA"/>
</dbReference>
<proteinExistence type="predicted"/>
<dbReference type="AlphaFoldDB" id="A0A8B2NZL7"/>
<dbReference type="PANTHER" id="PTHR41795:SF1">
    <property type="entry name" value="EXOPOLYSACCHARIDE SYNTHESIS PROTEIN"/>
    <property type="match status" value="1"/>
</dbReference>
<reference evidence="3 4" key="1">
    <citation type="submission" date="2018-05" db="EMBL/GenBank/DDBJ databases">
        <title>Acuticoccus sediminis sp. nov., isolated from deep-sea sediment of Indian Ocean.</title>
        <authorList>
            <person name="Liu X."/>
            <person name="Lai Q."/>
            <person name="Du Y."/>
            <person name="Sun F."/>
            <person name="Zhang X."/>
            <person name="Wang S."/>
            <person name="Shao Z."/>
        </authorList>
    </citation>
    <scope>NUCLEOTIDE SEQUENCE [LARGE SCALE GENOMIC DNA]</scope>
    <source>
        <strain evidence="3 4">PTG4-2</strain>
    </source>
</reference>
<accession>A0A8B2NZL7</accession>
<feature type="region of interest" description="Disordered" evidence="1">
    <location>
        <begin position="1"/>
        <end position="23"/>
    </location>
</feature>
<dbReference type="InterPro" id="IPR010331">
    <property type="entry name" value="ExoD"/>
</dbReference>
<keyword evidence="2" id="KW-0472">Membrane</keyword>
<keyword evidence="2" id="KW-0812">Transmembrane</keyword>
<dbReference type="RefSeq" id="WP_111341564.1">
    <property type="nucleotide sequence ID" value="NZ_QHHQ01000001.1"/>
</dbReference>
<gene>
    <name evidence="3" type="ORF">DLJ53_00985</name>
</gene>
<sequence>MVELNPDAAGPSRPGGTAEAPADLPTSETLRRLVAEIEGDDVSVDWLLGRLRQRAFGYALVLFALPSCLPMPPGIPTACGFVIALVSLQMIIGTDGLWLPQFLDRRRIGKATLERMVERASPWLKRLESVTRPRLRVMTGPVGSRLVGLLALLLAIIVMLPIPFVGNIPPAIATVVIGMGLTERDGLVVLVGLAVSAIALALCATFTVELVQLAWAWAFR</sequence>
<comment type="caution">
    <text evidence="3">The sequence shown here is derived from an EMBL/GenBank/DDBJ whole genome shotgun (WGS) entry which is preliminary data.</text>
</comment>
<feature type="transmembrane region" description="Helical" evidence="2">
    <location>
        <begin position="81"/>
        <end position="100"/>
    </location>
</feature>
<keyword evidence="2" id="KW-1133">Transmembrane helix</keyword>
<feature type="transmembrane region" description="Helical" evidence="2">
    <location>
        <begin position="146"/>
        <end position="166"/>
    </location>
</feature>